<evidence type="ECO:0000313" key="1">
    <source>
        <dbReference type="EMBL" id="KAF9511496.1"/>
    </source>
</evidence>
<protein>
    <submittedName>
        <fullName evidence="1">Uncharacterized protein</fullName>
    </submittedName>
</protein>
<dbReference type="Proteomes" id="UP000886523">
    <property type="component" value="Unassembled WGS sequence"/>
</dbReference>
<gene>
    <name evidence="1" type="ORF">BS47DRAFT_1164754</name>
</gene>
<proteinExistence type="predicted"/>
<comment type="caution">
    <text evidence="1">The sequence shown here is derived from an EMBL/GenBank/DDBJ whole genome shotgun (WGS) entry which is preliminary data.</text>
</comment>
<dbReference type="EMBL" id="MU128999">
    <property type="protein sequence ID" value="KAF9511496.1"/>
    <property type="molecule type" value="Genomic_DNA"/>
</dbReference>
<sequence>MCLGHSTVVYVYLPIMGGPAWSLLILSEASCRGIEGIYSHPESDFRDASFDSVHCSPTAPHRTRTTALASWLIGIIWRHSGHMSWRPSMLIGIRASDLTNLLVSAPRGGLASPSGVIPGPPGLFFCREVVWAIMILGCWLEIAETLPNAIGIISPVQAK</sequence>
<name>A0A9P6ATB1_9AGAM</name>
<organism evidence="1 2">
    <name type="scientific">Hydnum rufescens UP504</name>
    <dbReference type="NCBI Taxonomy" id="1448309"/>
    <lineage>
        <taxon>Eukaryota</taxon>
        <taxon>Fungi</taxon>
        <taxon>Dikarya</taxon>
        <taxon>Basidiomycota</taxon>
        <taxon>Agaricomycotina</taxon>
        <taxon>Agaricomycetes</taxon>
        <taxon>Cantharellales</taxon>
        <taxon>Hydnaceae</taxon>
        <taxon>Hydnum</taxon>
    </lineage>
</organism>
<dbReference type="AlphaFoldDB" id="A0A9P6ATB1"/>
<reference evidence="1" key="1">
    <citation type="journal article" date="2020" name="Nat. Commun.">
        <title>Large-scale genome sequencing of mycorrhizal fungi provides insights into the early evolution of symbiotic traits.</title>
        <authorList>
            <person name="Miyauchi S."/>
            <person name="Kiss E."/>
            <person name="Kuo A."/>
            <person name="Drula E."/>
            <person name="Kohler A."/>
            <person name="Sanchez-Garcia M."/>
            <person name="Morin E."/>
            <person name="Andreopoulos B."/>
            <person name="Barry K.W."/>
            <person name="Bonito G."/>
            <person name="Buee M."/>
            <person name="Carver A."/>
            <person name="Chen C."/>
            <person name="Cichocki N."/>
            <person name="Clum A."/>
            <person name="Culley D."/>
            <person name="Crous P.W."/>
            <person name="Fauchery L."/>
            <person name="Girlanda M."/>
            <person name="Hayes R.D."/>
            <person name="Keri Z."/>
            <person name="LaButti K."/>
            <person name="Lipzen A."/>
            <person name="Lombard V."/>
            <person name="Magnuson J."/>
            <person name="Maillard F."/>
            <person name="Murat C."/>
            <person name="Nolan M."/>
            <person name="Ohm R.A."/>
            <person name="Pangilinan J."/>
            <person name="Pereira M.F."/>
            <person name="Perotto S."/>
            <person name="Peter M."/>
            <person name="Pfister S."/>
            <person name="Riley R."/>
            <person name="Sitrit Y."/>
            <person name="Stielow J.B."/>
            <person name="Szollosi G."/>
            <person name="Zifcakova L."/>
            <person name="Stursova M."/>
            <person name="Spatafora J.W."/>
            <person name="Tedersoo L."/>
            <person name="Vaario L.M."/>
            <person name="Yamada A."/>
            <person name="Yan M."/>
            <person name="Wang P."/>
            <person name="Xu J."/>
            <person name="Bruns T."/>
            <person name="Baldrian P."/>
            <person name="Vilgalys R."/>
            <person name="Dunand C."/>
            <person name="Henrissat B."/>
            <person name="Grigoriev I.V."/>
            <person name="Hibbett D."/>
            <person name="Nagy L.G."/>
            <person name="Martin F.M."/>
        </authorList>
    </citation>
    <scope>NUCLEOTIDE SEQUENCE</scope>
    <source>
        <strain evidence="1">UP504</strain>
    </source>
</reference>
<keyword evidence="2" id="KW-1185">Reference proteome</keyword>
<evidence type="ECO:0000313" key="2">
    <source>
        <dbReference type="Proteomes" id="UP000886523"/>
    </source>
</evidence>
<accession>A0A9P6ATB1</accession>